<organism evidence="2 3">
    <name type="scientific">Mycena venus</name>
    <dbReference type="NCBI Taxonomy" id="2733690"/>
    <lineage>
        <taxon>Eukaryota</taxon>
        <taxon>Fungi</taxon>
        <taxon>Dikarya</taxon>
        <taxon>Basidiomycota</taxon>
        <taxon>Agaricomycotina</taxon>
        <taxon>Agaricomycetes</taxon>
        <taxon>Agaricomycetidae</taxon>
        <taxon>Agaricales</taxon>
        <taxon>Marasmiineae</taxon>
        <taxon>Mycenaceae</taxon>
        <taxon>Mycena</taxon>
    </lineage>
</organism>
<protein>
    <submittedName>
        <fullName evidence="2">Uncharacterized protein</fullName>
    </submittedName>
</protein>
<dbReference type="Proteomes" id="UP000620124">
    <property type="component" value="Unassembled WGS sequence"/>
</dbReference>
<dbReference type="AlphaFoldDB" id="A0A8H7D7P5"/>
<reference evidence="2" key="1">
    <citation type="submission" date="2020-05" db="EMBL/GenBank/DDBJ databases">
        <title>Mycena genomes resolve the evolution of fungal bioluminescence.</title>
        <authorList>
            <person name="Tsai I.J."/>
        </authorList>
    </citation>
    <scope>NUCLEOTIDE SEQUENCE</scope>
    <source>
        <strain evidence="2">CCC161011</strain>
    </source>
</reference>
<sequence>MANYDWKTFRDKIIKNPYYLGAPQALDKVTWARFEREEVLVSAEVAAAHQSAADDAGTNFDHGGADLPDLGPASLLLVAKVSPDDCWLTPCGSWKGPTAITPTFADLKLNCRLVAPEDPTFANDFRVVLRNLETLISRVETKGYERVGVFDPKERPKTSIKLRHVVFEEKDLTDGNEEGNAFQLRDWPAKSLAAQNALESMDSTHRVNPIRTYDIGGNLIPPSQYMSTLQGAVVRVEITISHWGISKGSRDAYAADIDTLRVIVPAPLNFASGSAKSPHKKNTSIPTKDYGPSLTKKTVSEKSILPAQTGEELYQGLSGRPGRGQTILIPKDEKPSGKIKKRVWPFLRGA</sequence>
<accession>A0A8H7D7P5</accession>
<dbReference type="EMBL" id="JACAZI010000004">
    <property type="protein sequence ID" value="KAF7362487.1"/>
    <property type="molecule type" value="Genomic_DNA"/>
</dbReference>
<dbReference type="OrthoDB" id="2843772at2759"/>
<evidence type="ECO:0000313" key="3">
    <source>
        <dbReference type="Proteomes" id="UP000620124"/>
    </source>
</evidence>
<feature type="region of interest" description="Disordered" evidence="1">
    <location>
        <begin position="310"/>
        <end position="332"/>
    </location>
</feature>
<evidence type="ECO:0000256" key="1">
    <source>
        <dbReference type="SAM" id="MobiDB-lite"/>
    </source>
</evidence>
<feature type="region of interest" description="Disordered" evidence="1">
    <location>
        <begin position="273"/>
        <end position="293"/>
    </location>
</feature>
<proteinExistence type="predicted"/>
<gene>
    <name evidence="2" type="ORF">MVEN_00596400</name>
</gene>
<comment type="caution">
    <text evidence="2">The sequence shown here is derived from an EMBL/GenBank/DDBJ whole genome shotgun (WGS) entry which is preliminary data.</text>
</comment>
<keyword evidence="3" id="KW-1185">Reference proteome</keyword>
<name>A0A8H7D7P5_9AGAR</name>
<evidence type="ECO:0000313" key="2">
    <source>
        <dbReference type="EMBL" id="KAF7362487.1"/>
    </source>
</evidence>